<keyword evidence="8" id="KW-0520">NAD</keyword>
<dbReference type="FunFam" id="1.10.287.3510:FF:000001">
    <property type="entry name" value="NADH-quinone oxidoreductase subunit K"/>
    <property type="match status" value="1"/>
</dbReference>
<comment type="subunit">
    <text evidence="8">NDH-1 is composed of 15 different subunits. Subunits NuoA, H, J, K, L, M, N constitute the membrane sector of the complex.</text>
</comment>
<keyword evidence="7 8" id="KW-0472">Membrane</keyword>
<dbReference type="GO" id="GO:0042773">
    <property type="term" value="P:ATP synthesis coupled electron transport"/>
    <property type="evidence" value="ECO:0007669"/>
    <property type="project" value="InterPro"/>
</dbReference>
<evidence type="ECO:0000256" key="5">
    <source>
        <dbReference type="ARBA" id="ARBA00022719"/>
    </source>
</evidence>
<dbReference type="Pfam" id="PF00420">
    <property type="entry name" value="Oxidored_q2"/>
    <property type="match status" value="1"/>
</dbReference>
<organism evidence="9 10">
    <name type="scientific">Deinococcus detaillensis</name>
    <dbReference type="NCBI Taxonomy" id="2592048"/>
    <lineage>
        <taxon>Bacteria</taxon>
        <taxon>Thermotogati</taxon>
        <taxon>Deinococcota</taxon>
        <taxon>Deinococci</taxon>
        <taxon>Deinococcales</taxon>
        <taxon>Deinococcaceae</taxon>
        <taxon>Deinococcus</taxon>
    </lineage>
</organism>
<dbReference type="EC" id="7.1.1.-" evidence="8"/>
<dbReference type="Gene3D" id="1.10.287.3510">
    <property type="match status" value="1"/>
</dbReference>
<comment type="function">
    <text evidence="8">NDH-1 shuttles electrons from NADH, via FMN and iron-sulfur (Fe-S) centers, to quinones in the respiratory chain. The immediate electron acceptor for the enzyme in this species is believed to be a menaquinone. Couples the redox reaction to proton translocation (for every two electrons transferred, four hydrogen ions are translocated across the cytoplasmic membrane), and thus conserves the redox energy in a proton gradient.</text>
</comment>
<dbReference type="AlphaFoldDB" id="A0A553UZW7"/>
<keyword evidence="8" id="KW-1278">Translocase</keyword>
<evidence type="ECO:0000256" key="3">
    <source>
        <dbReference type="ARBA" id="ARBA00022448"/>
    </source>
</evidence>
<dbReference type="Proteomes" id="UP000316092">
    <property type="component" value="Unassembled WGS sequence"/>
</dbReference>
<keyword evidence="3 8" id="KW-0813">Transport</keyword>
<evidence type="ECO:0000313" key="10">
    <source>
        <dbReference type="Proteomes" id="UP000316092"/>
    </source>
</evidence>
<dbReference type="GO" id="GO:0048038">
    <property type="term" value="F:quinone binding"/>
    <property type="evidence" value="ECO:0007669"/>
    <property type="project" value="UniProtKB-KW"/>
</dbReference>
<keyword evidence="6 8" id="KW-1133">Transmembrane helix</keyword>
<evidence type="ECO:0000256" key="1">
    <source>
        <dbReference type="ARBA" id="ARBA00004141"/>
    </source>
</evidence>
<dbReference type="InterPro" id="IPR039428">
    <property type="entry name" value="NUOK/Mnh_C1-like"/>
</dbReference>
<keyword evidence="8" id="KW-1003">Cell membrane</keyword>
<evidence type="ECO:0000256" key="6">
    <source>
        <dbReference type="ARBA" id="ARBA00022989"/>
    </source>
</evidence>
<evidence type="ECO:0000256" key="2">
    <source>
        <dbReference type="ARBA" id="ARBA00010519"/>
    </source>
</evidence>
<reference evidence="9 10" key="1">
    <citation type="submission" date="2019-07" db="EMBL/GenBank/DDBJ databases">
        <title>Deinococcus detaillus sp. nov., isolated from humus soil in Antarctica.</title>
        <authorList>
            <person name="Zhang K."/>
        </authorList>
    </citation>
    <scope>NUCLEOTIDE SEQUENCE [LARGE SCALE GENOMIC DNA]</scope>
    <source>
        <strain evidence="9 10">H1</strain>
    </source>
</reference>
<dbReference type="OrthoDB" id="9810120at2"/>
<dbReference type="GO" id="GO:0030964">
    <property type="term" value="C:NADH dehydrogenase complex"/>
    <property type="evidence" value="ECO:0007669"/>
    <property type="project" value="TreeGrafter"/>
</dbReference>
<comment type="similarity">
    <text evidence="2 8">Belongs to the complex I subunit 4L family.</text>
</comment>
<dbReference type="EMBL" id="VKDB01000009">
    <property type="protein sequence ID" value="TSA85511.1"/>
    <property type="molecule type" value="Genomic_DNA"/>
</dbReference>
<feature type="transmembrane region" description="Helical" evidence="8">
    <location>
        <begin position="31"/>
        <end position="51"/>
    </location>
</feature>
<comment type="caution">
    <text evidence="9">The sequence shown here is derived from an EMBL/GenBank/DDBJ whole genome shotgun (WGS) entry which is preliminary data.</text>
</comment>
<dbReference type="HAMAP" id="MF_01456">
    <property type="entry name" value="NDH1_NuoK"/>
    <property type="match status" value="1"/>
</dbReference>
<dbReference type="RefSeq" id="WP_143720705.1">
    <property type="nucleotide sequence ID" value="NZ_VKDB01000009.1"/>
</dbReference>
<dbReference type="PANTHER" id="PTHR11434:SF16">
    <property type="entry name" value="NADH-UBIQUINONE OXIDOREDUCTASE CHAIN 4L"/>
    <property type="match status" value="1"/>
</dbReference>
<dbReference type="NCBIfam" id="NF004320">
    <property type="entry name" value="PRK05715.1-2"/>
    <property type="match status" value="1"/>
</dbReference>
<dbReference type="InterPro" id="IPR001133">
    <property type="entry name" value="NADH_UbQ_OxRdtase_chain4L/K"/>
</dbReference>
<feature type="transmembrane region" description="Helical" evidence="8">
    <location>
        <begin position="63"/>
        <end position="87"/>
    </location>
</feature>
<evidence type="ECO:0000313" key="9">
    <source>
        <dbReference type="EMBL" id="TSA85511.1"/>
    </source>
</evidence>
<evidence type="ECO:0000256" key="4">
    <source>
        <dbReference type="ARBA" id="ARBA00022692"/>
    </source>
</evidence>
<evidence type="ECO:0000256" key="7">
    <source>
        <dbReference type="ARBA" id="ARBA00023136"/>
    </source>
</evidence>
<evidence type="ECO:0000256" key="8">
    <source>
        <dbReference type="HAMAP-Rule" id="MF_01456"/>
    </source>
</evidence>
<comment type="catalytic activity">
    <reaction evidence="8">
        <text>a quinone + NADH + 5 H(+)(in) = a quinol + NAD(+) + 4 H(+)(out)</text>
        <dbReference type="Rhea" id="RHEA:57888"/>
        <dbReference type="ChEBI" id="CHEBI:15378"/>
        <dbReference type="ChEBI" id="CHEBI:24646"/>
        <dbReference type="ChEBI" id="CHEBI:57540"/>
        <dbReference type="ChEBI" id="CHEBI:57945"/>
        <dbReference type="ChEBI" id="CHEBI:132124"/>
    </reaction>
</comment>
<name>A0A553UZW7_9DEIO</name>
<protein>
    <recommendedName>
        <fullName evidence="8">NADH-quinone oxidoreductase subunit K</fullName>
        <ecNumber evidence="8">7.1.1.-</ecNumber>
    </recommendedName>
    <alternativeName>
        <fullName evidence="8">NADH dehydrogenase I subunit K</fullName>
    </alternativeName>
    <alternativeName>
        <fullName evidence="8">NDH-1 subunit K</fullName>
    </alternativeName>
</protein>
<proteinExistence type="inferred from homology"/>
<accession>A0A553UZW7</accession>
<gene>
    <name evidence="8 9" type="primary">nuoK</name>
    <name evidence="9" type="ORF">FNU79_09980</name>
</gene>
<keyword evidence="10" id="KW-1185">Reference proteome</keyword>
<keyword evidence="9" id="KW-0560">Oxidoreductase</keyword>
<keyword evidence="4 8" id="KW-0812">Transmembrane</keyword>
<keyword evidence="5 8" id="KW-0874">Quinone</keyword>
<sequence length="103" mass="11421">MTIPLSAYLIVAALLFGIGIYTVVAQRSAVMVLMGVEVLLNAIGLNLIAFWRYVHPQDYSGQIFTILIVTVGAIEMAVGLAIMMLLYRNRQTQQVDDYQELKG</sequence>
<comment type="subcellular location">
    <subcellularLocation>
        <location evidence="8">Cell membrane</location>
        <topology evidence="8">Multi-pass membrane protein</topology>
    </subcellularLocation>
    <subcellularLocation>
        <location evidence="1">Membrane</location>
        <topology evidence="1">Multi-pass membrane protein</topology>
    </subcellularLocation>
</comment>
<dbReference type="GO" id="GO:0050136">
    <property type="term" value="F:NADH dehydrogenase (quinone) (non-electrogenic) activity"/>
    <property type="evidence" value="ECO:0007669"/>
    <property type="project" value="UniProtKB-UniRule"/>
</dbReference>
<dbReference type="PANTHER" id="PTHR11434">
    <property type="entry name" value="NADH-UBIQUINONE OXIDOREDUCTASE SUBUNIT ND4L"/>
    <property type="match status" value="1"/>
</dbReference>
<feature type="transmembrane region" description="Helical" evidence="8">
    <location>
        <begin position="6"/>
        <end position="24"/>
    </location>
</feature>
<dbReference type="GO" id="GO:0005886">
    <property type="term" value="C:plasma membrane"/>
    <property type="evidence" value="ECO:0007669"/>
    <property type="project" value="UniProtKB-SubCell"/>
</dbReference>